<accession>A0A381X7L7</accession>
<sequence length="128" mass="14455">MDAVFVFFIKNNEIINVNNEISYAIAVNEPTPGATPFPPLNFINMGQQCPSIIAIAVNEITIGIDSLFKYRILFDNFKYMINEKALKKSKRNTSIPILRPNILVTFVAPVEPLPMLCKSFFAKNFVII</sequence>
<dbReference type="EMBL" id="UINC01014140">
    <property type="protein sequence ID" value="SVA60542.1"/>
    <property type="molecule type" value="Genomic_DNA"/>
</dbReference>
<dbReference type="AlphaFoldDB" id="A0A381X7L7"/>
<name>A0A381X7L7_9ZZZZ</name>
<evidence type="ECO:0000313" key="1">
    <source>
        <dbReference type="EMBL" id="SVA60542.1"/>
    </source>
</evidence>
<protein>
    <submittedName>
        <fullName evidence="1">Uncharacterized protein</fullName>
    </submittedName>
</protein>
<organism evidence="1">
    <name type="scientific">marine metagenome</name>
    <dbReference type="NCBI Taxonomy" id="408172"/>
    <lineage>
        <taxon>unclassified sequences</taxon>
        <taxon>metagenomes</taxon>
        <taxon>ecological metagenomes</taxon>
    </lineage>
</organism>
<proteinExistence type="predicted"/>
<reference evidence="1" key="1">
    <citation type="submission" date="2018-05" db="EMBL/GenBank/DDBJ databases">
        <authorList>
            <person name="Lanie J.A."/>
            <person name="Ng W.-L."/>
            <person name="Kazmierczak K.M."/>
            <person name="Andrzejewski T.M."/>
            <person name="Davidsen T.M."/>
            <person name="Wayne K.J."/>
            <person name="Tettelin H."/>
            <person name="Glass J.I."/>
            <person name="Rusch D."/>
            <person name="Podicherti R."/>
            <person name="Tsui H.-C.T."/>
            <person name="Winkler M.E."/>
        </authorList>
    </citation>
    <scope>NUCLEOTIDE SEQUENCE</scope>
</reference>
<gene>
    <name evidence="1" type="ORF">METZ01_LOCUS113396</name>
</gene>